<feature type="compositionally biased region" description="Pro residues" evidence="1">
    <location>
        <begin position="703"/>
        <end position="716"/>
    </location>
</feature>
<dbReference type="Gene3D" id="1.25.40.10">
    <property type="entry name" value="Tetratricopeptide repeat domain"/>
    <property type="match status" value="1"/>
</dbReference>
<protein>
    <recommendedName>
        <fullName evidence="2">Zinc finger/thioredoxin putative domain-containing protein</fullName>
    </recommendedName>
</protein>
<dbReference type="AlphaFoldDB" id="A0A2L0FAK1"/>
<organism evidence="3 4">
    <name type="scientific">Sorangium cellulosum</name>
    <name type="common">Polyangium cellulosum</name>
    <dbReference type="NCBI Taxonomy" id="56"/>
    <lineage>
        <taxon>Bacteria</taxon>
        <taxon>Pseudomonadati</taxon>
        <taxon>Myxococcota</taxon>
        <taxon>Polyangia</taxon>
        <taxon>Polyangiales</taxon>
        <taxon>Polyangiaceae</taxon>
        <taxon>Sorangium</taxon>
    </lineage>
</organism>
<evidence type="ECO:0000313" key="4">
    <source>
        <dbReference type="Proteomes" id="UP000238348"/>
    </source>
</evidence>
<dbReference type="InterPro" id="IPR011723">
    <property type="entry name" value="Znf/thioredoxin_put"/>
</dbReference>
<feature type="compositionally biased region" description="Low complexity" evidence="1">
    <location>
        <begin position="236"/>
        <end position="245"/>
    </location>
</feature>
<feature type="compositionally biased region" description="Basic and acidic residues" evidence="1">
    <location>
        <begin position="265"/>
        <end position="274"/>
    </location>
</feature>
<evidence type="ECO:0000313" key="3">
    <source>
        <dbReference type="EMBL" id="AUX48628.1"/>
    </source>
</evidence>
<feature type="region of interest" description="Disordered" evidence="1">
    <location>
        <begin position="636"/>
        <end position="729"/>
    </location>
</feature>
<dbReference type="EMBL" id="CP012673">
    <property type="protein sequence ID" value="AUX48628.1"/>
    <property type="molecule type" value="Genomic_DNA"/>
</dbReference>
<dbReference type="Pfam" id="PF13717">
    <property type="entry name" value="Zn_ribbon_4"/>
    <property type="match status" value="1"/>
</dbReference>
<sequence>MLPFRRNPGGHLRSRDPGRFAPVGQPFARTRGPVEQMDVTCERCSTEYEFDDALVSERGTTVKCTNCGFQFKVRRADGALPERWVVRTLTGRELEFRMLRELQAAIAQGKITRDDVISRGNSRPRRLGSIAELEPFFKGPGGVVISGTALGIGGPAPLGARSRSLTPQGLGGPAPAQTDVSVAIPLPRAEPSPEGGPESVHEAETVVRDVREIPSSRERPPQRRATLPVGVEPESGAPGRAALRPGGPPGVVVPPEDAPPLPDGHLGRRPEPRTLRGAGVAEVRHASTRPAAGDAGGGAPLRIPNSVPPPHVEAAEAPGPEGHEGDAGARARRGAAPQRAPGGERAPRRSGATAAVEPEGRPFYVDDADGDTRITSLPTRRTGVARWVVGLIVVGLLVVSAATLGPKYFKSTQAARPQTSDDRVPVLLGEGERSLTEGDLETARDKLVKASALAEDDPRVAAALVRLETVNAEMRWLRLQLLTADDPDVDTMRHERDAAIERARKAVEHARRVAPEDAGVSRAAIDLLRMQGDLAAARRLVGAISAESAQPENALTLAALDLAEAQPSWAAVIERLRTAASSEKGPGRARMLLVYALARSGDLAAARVENERLLAMGRPHPLARSLRAFLDRLEKEKAQSKPDRGAEPASSARPESPAPAAPDPVPPAAPVRPRRGPDPGDGRVPDDYVAPGGTIDTSDLPGVHPPPAAQPSPTPPEIDTSDLPGIKHE</sequence>
<feature type="compositionally biased region" description="Pro residues" evidence="1">
    <location>
        <begin position="246"/>
        <end position="262"/>
    </location>
</feature>
<name>A0A2L0FAK1_SORCE</name>
<feature type="compositionally biased region" description="Basic and acidic residues" evidence="1">
    <location>
        <begin position="199"/>
        <end position="221"/>
    </location>
</feature>
<gene>
    <name evidence="3" type="ORF">SOCE26_101670</name>
</gene>
<feature type="region of interest" description="Disordered" evidence="1">
    <location>
        <begin position="1"/>
        <end position="28"/>
    </location>
</feature>
<feature type="compositionally biased region" description="Low complexity" evidence="1">
    <location>
        <begin position="334"/>
        <end position="352"/>
    </location>
</feature>
<feature type="compositionally biased region" description="Basic and acidic residues" evidence="1">
    <location>
        <begin position="636"/>
        <end position="646"/>
    </location>
</feature>
<evidence type="ECO:0000256" key="1">
    <source>
        <dbReference type="SAM" id="MobiDB-lite"/>
    </source>
</evidence>
<proteinExistence type="predicted"/>
<evidence type="ECO:0000259" key="2">
    <source>
        <dbReference type="Pfam" id="PF13717"/>
    </source>
</evidence>
<feature type="compositionally biased region" description="Basic and acidic residues" evidence="1">
    <location>
        <begin position="675"/>
        <end position="686"/>
    </location>
</feature>
<feature type="region of interest" description="Disordered" evidence="1">
    <location>
        <begin position="186"/>
        <end position="371"/>
    </location>
</feature>
<accession>A0A2L0FAK1</accession>
<feature type="compositionally biased region" description="Pro residues" evidence="1">
    <location>
        <begin position="656"/>
        <end position="670"/>
    </location>
</feature>
<reference evidence="3 4" key="1">
    <citation type="submission" date="2015-09" db="EMBL/GenBank/DDBJ databases">
        <title>Sorangium comparison.</title>
        <authorList>
            <person name="Zaburannyi N."/>
            <person name="Bunk B."/>
            <person name="Overmann J."/>
            <person name="Mueller R."/>
        </authorList>
    </citation>
    <scope>NUCLEOTIDE SEQUENCE [LARGE SCALE GENOMIC DNA]</scope>
    <source>
        <strain evidence="3 4">So ce26</strain>
    </source>
</reference>
<feature type="domain" description="Zinc finger/thioredoxin putative" evidence="2">
    <location>
        <begin position="37"/>
        <end position="72"/>
    </location>
</feature>
<dbReference type="Proteomes" id="UP000238348">
    <property type="component" value="Chromosome"/>
</dbReference>
<dbReference type="NCBIfam" id="TIGR02098">
    <property type="entry name" value="MJ0042_CXXC"/>
    <property type="match status" value="1"/>
</dbReference>
<dbReference type="InterPro" id="IPR011990">
    <property type="entry name" value="TPR-like_helical_dom_sf"/>
</dbReference>